<protein>
    <submittedName>
        <fullName evidence="3">Transcription factor TFIIIB component B'', Myb domain</fullName>
    </submittedName>
</protein>
<dbReference type="InterPro" id="IPR017884">
    <property type="entry name" value="SANT_dom"/>
</dbReference>
<dbReference type="GO" id="GO:0000126">
    <property type="term" value="C:transcription factor TFIIIB complex"/>
    <property type="evidence" value="ECO:0007669"/>
    <property type="project" value="TreeGrafter"/>
</dbReference>
<evidence type="ECO:0000313" key="4">
    <source>
        <dbReference type="Proteomes" id="UP001370490"/>
    </source>
</evidence>
<reference evidence="3 4" key="1">
    <citation type="submission" date="2023-12" db="EMBL/GenBank/DDBJ databases">
        <title>A high-quality genome assembly for Dillenia turbinata (Dilleniales).</title>
        <authorList>
            <person name="Chanderbali A."/>
        </authorList>
    </citation>
    <scope>NUCLEOTIDE SEQUENCE [LARGE SCALE GENOMIC DNA]</scope>
    <source>
        <strain evidence="3">LSX21</strain>
        <tissue evidence="3">Leaf</tissue>
    </source>
</reference>
<accession>A0AAN8W511</accession>
<feature type="region of interest" description="Disordered" evidence="1">
    <location>
        <begin position="160"/>
        <end position="179"/>
    </location>
</feature>
<gene>
    <name evidence="3" type="ORF">RJ641_013828</name>
</gene>
<dbReference type="SUPFAM" id="SSF46689">
    <property type="entry name" value="Homeodomain-like"/>
    <property type="match status" value="1"/>
</dbReference>
<evidence type="ECO:0000256" key="1">
    <source>
        <dbReference type="SAM" id="MobiDB-lite"/>
    </source>
</evidence>
<dbReference type="GO" id="GO:0070898">
    <property type="term" value="P:RNA polymerase III preinitiation complex assembly"/>
    <property type="evidence" value="ECO:0007669"/>
    <property type="project" value="TreeGrafter"/>
</dbReference>
<feature type="region of interest" description="Disordered" evidence="1">
    <location>
        <begin position="520"/>
        <end position="631"/>
    </location>
</feature>
<dbReference type="SMART" id="SM00717">
    <property type="entry name" value="SANT"/>
    <property type="match status" value="1"/>
</dbReference>
<feature type="domain" description="SANT" evidence="2">
    <location>
        <begin position="708"/>
        <end position="756"/>
    </location>
</feature>
<feature type="compositionally biased region" description="Basic and acidic residues" evidence="1">
    <location>
        <begin position="617"/>
        <end position="631"/>
    </location>
</feature>
<feature type="compositionally biased region" description="Basic residues" evidence="1">
    <location>
        <begin position="601"/>
        <end position="616"/>
    </location>
</feature>
<feature type="compositionally biased region" description="Polar residues" evidence="1">
    <location>
        <begin position="303"/>
        <end position="314"/>
    </location>
</feature>
<feature type="region of interest" description="Disordered" evidence="1">
    <location>
        <begin position="303"/>
        <end position="328"/>
    </location>
</feature>
<dbReference type="InterPro" id="IPR001005">
    <property type="entry name" value="SANT/Myb"/>
</dbReference>
<feature type="compositionally biased region" description="Polar residues" evidence="1">
    <location>
        <begin position="380"/>
        <end position="398"/>
    </location>
</feature>
<dbReference type="CDD" id="cd00167">
    <property type="entry name" value="SANT"/>
    <property type="match status" value="1"/>
</dbReference>
<feature type="region of interest" description="Disordered" evidence="1">
    <location>
        <begin position="787"/>
        <end position="845"/>
    </location>
</feature>
<feature type="region of interest" description="Disordered" evidence="1">
    <location>
        <begin position="647"/>
        <end position="691"/>
    </location>
</feature>
<dbReference type="Gene3D" id="1.10.10.60">
    <property type="entry name" value="Homeodomain-like"/>
    <property type="match status" value="1"/>
</dbReference>
<organism evidence="3 4">
    <name type="scientific">Dillenia turbinata</name>
    <dbReference type="NCBI Taxonomy" id="194707"/>
    <lineage>
        <taxon>Eukaryota</taxon>
        <taxon>Viridiplantae</taxon>
        <taxon>Streptophyta</taxon>
        <taxon>Embryophyta</taxon>
        <taxon>Tracheophyta</taxon>
        <taxon>Spermatophyta</taxon>
        <taxon>Magnoliopsida</taxon>
        <taxon>eudicotyledons</taxon>
        <taxon>Gunneridae</taxon>
        <taxon>Pentapetalae</taxon>
        <taxon>Dilleniales</taxon>
        <taxon>Dilleniaceae</taxon>
        <taxon>Dillenia</taxon>
    </lineage>
</organism>
<evidence type="ECO:0000259" key="2">
    <source>
        <dbReference type="PROSITE" id="PS51293"/>
    </source>
</evidence>
<name>A0AAN8W511_9MAGN</name>
<feature type="region of interest" description="Disordered" evidence="1">
    <location>
        <begin position="745"/>
        <end position="766"/>
    </location>
</feature>
<comment type="caution">
    <text evidence="3">The sequence shown here is derived from an EMBL/GenBank/DDBJ whole genome shotgun (WGS) entry which is preliminary data.</text>
</comment>
<feature type="compositionally biased region" description="Basic and acidic residues" evidence="1">
    <location>
        <begin position="647"/>
        <end position="658"/>
    </location>
</feature>
<feature type="region of interest" description="Disordered" evidence="1">
    <location>
        <begin position="376"/>
        <end position="400"/>
    </location>
</feature>
<dbReference type="PANTHER" id="PTHR22929:SF0">
    <property type="entry name" value="TRANSCRIPTION FACTOR TFIIIB COMPONENT B'' HOMOLOG"/>
    <property type="match status" value="1"/>
</dbReference>
<feature type="compositionally biased region" description="Basic and acidic residues" evidence="1">
    <location>
        <begin position="787"/>
        <end position="802"/>
    </location>
</feature>
<feature type="compositionally biased region" description="Basic and acidic residues" evidence="1">
    <location>
        <begin position="552"/>
        <end position="562"/>
    </location>
</feature>
<dbReference type="InterPro" id="IPR009057">
    <property type="entry name" value="Homeodomain-like_sf"/>
</dbReference>
<dbReference type="Proteomes" id="UP001370490">
    <property type="component" value="Unassembled WGS sequence"/>
</dbReference>
<sequence length="904" mass="97422">MDVFDDDILPESVTASNARAGGKFQPKAKPRLRKTSNLSGPSGVSNATNKGLETTQLAQSSNNVASTLLVDKEITGDSEVLNSGFGLSSDNVPSEAMKPTSQSMGSGEDISSAGVLAMVEMEVKGSENLNSSIGKSAEQSSDIPTELDYLDDILSQPTTVTARSGGKFQPKAKPQPPEISDISACSIVSNATTEESFGIASPSKGSRTLQLVEPSELLKNNGDMISKAISSSDNVHSGTMKPTSQDVETGENTGSASVLGMADVEVNGSENWNSGIEESVGMVQNSDILLELAYLDDFLSQPTTTPGTSNIYTSNEKEAGEKPNAPHQSNIESLAHGSHVAKFSTTLDPIRDMHISGVLQARGIDGVFKEIEQGEKDNPVCSTSDMESVSQPSDSHLASSGKGFVDGGSYPAFSSVGVLDYSAIQLNDSVLVNVASKLPTDKEQISVLQASLADPNVGGEAMDSSALPCTPTEKKGRSQKAPTAPSHSPISQEDVVVASTNAGVIAGGSLSRRASKRIASRKHAAVPEQGIDDEGFIAEPGRDPAADNDGTEDNRNNMEEGQGKGATRKSKNPGNENEKPSRRRRKVSEAPNLSEDQSTKKPSKKFSHSTRRTRRHVDKEFLKTAEEEDPKKLPIRDLILLAEMREREMKKEASKSKPAETSQGQSFPDDVPYNEEDYAWDVGGGSMDDQVKNATNSTLNYQTYMDKAPSTRWSKQETELFYEAVRQFGSDMSMIQQLFPTRTRGQIKSKFKKEERQQPLRFSDALTNRAKDNSHFKFVIERLKEAAANAEDRGDSVDRSSEAEGDEVIPETHDESTQNEQDGDATKTEQEVVSTEPKQDGVEDMEADVAEVQSSMKSDDSEDDLLRWSQYTGRSVGKDLCLILLNSNAHMSSCHLSVLASADC</sequence>
<feature type="region of interest" description="Disordered" evidence="1">
    <location>
        <begin position="1"/>
        <end position="61"/>
    </location>
</feature>
<feature type="compositionally biased region" description="Polar residues" evidence="1">
    <location>
        <begin position="35"/>
        <end position="61"/>
    </location>
</feature>
<dbReference type="EMBL" id="JBAMMX010000002">
    <property type="protein sequence ID" value="KAK6946284.1"/>
    <property type="molecule type" value="Genomic_DNA"/>
</dbReference>
<dbReference type="PANTHER" id="PTHR22929">
    <property type="entry name" value="RNA POLYMERASE III TRANSCRIPTION INITIATION FACTOR B"/>
    <property type="match status" value="1"/>
</dbReference>
<keyword evidence="4" id="KW-1185">Reference proteome</keyword>
<dbReference type="Pfam" id="PF15963">
    <property type="entry name" value="Myb_DNA-bind_7"/>
    <property type="match status" value="1"/>
</dbReference>
<feature type="region of interest" description="Disordered" evidence="1">
    <location>
        <begin position="230"/>
        <end position="254"/>
    </location>
</feature>
<dbReference type="InterPro" id="IPR039467">
    <property type="entry name" value="TFIIIB_B''_Myb"/>
</dbReference>
<proteinExistence type="predicted"/>
<dbReference type="PROSITE" id="PS51293">
    <property type="entry name" value="SANT"/>
    <property type="match status" value="1"/>
</dbReference>
<feature type="region of interest" description="Disordered" evidence="1">
    <location>
        <begin position="455"/>
        <end position="493"/>
    </location>
</feature>
<dbReference type="GO" id="GO:0001156">
    <property type="term" value="F:TFIIIC-class transcription factor complex binding"/>
    <property type="evidence" value="ECO:0007669"/>
    <property type="project" value="TreeGrafter"/>
</dbReference>
<dbReference type="AlphaFoldDB" id="A0AAN8W511"/>
<evidence type="ECO:0000313" key="3">
    <source>
        <dbReference type="EMBL" id="KAK6946284.1"/>
    </source>
</evidence>
<feature type="region of interest" description="Disordered" evidence="1">
    <location>
        <begin position="80"/>
        <end position="109"/>
    </location>
</feature>